<dbReference type="PANTHER" id="PTHR35089:SF1">
    <property type="entry name" value="CHAPERONE PROTEIN SKP"/>
    <property type="match status" value="1"/>
</dbReference>
<evidence type="ECO:0000256" key="2">
    <source>
        <dbReference type="ARBA" id="ARBA00022729"/>
    </source>
</evidence>
<dbReference type="Pfam" id="PF03938">
    <property type="entry name" value="OmpH"/>
    <property type="match status" value="1"/>
</dbReference>
<sequence>MKRLLVLLVAFVSLHAFAQDEATSSIKFGYLSYQAAIQSMTDYALVQQQLTDLKAQYQAEAKRVEDEFNRKYEEFLDGQRDFPKSILQKRQSELQELMAKNVEFKNKSNKELEDAENFAMGNLKARLNEVLSTIAQQRGLALIVNTDSEACPFINPLMGEDINEIVKDALK</sequence>
<dbReference type="GO" id="GO:0005829">
    <property type="term" value="C:cytosol"/>
    <property type="evidence" value="ECO:0007669"/>
    <property type="project" value="TreeGrafter"/>
</dbReference>
<evidence type="ECO:0000256" key="1">
    <source>
        <dbReference type="ARBA" id="ARBA00009091"/>
    </source>
</evidence>
<dbReference type="SUPFAM" id="SSF111384">
    <property type="entry name" value="OmpH-like"/>
    <property type="match status" value="1"/>
</dbReference>
<dbReference type="Proteomes" id="UP000806522">
    <property type="component" value="Unassembled WGS sequence"/>
</dbReference>
<dbReference type="EMBL" id="SUYC01000025">
    <property type="protein sequence ID" value="MBE6272127.1"/>
    <property type="molecule type" value="Genomic_DNA"/>
</dbReference>
<comment type="similarity">
    <text evidence="1">Belongs to the Skp family.</text>
</comment>
<evidence type="ECO:0000256" key="4">
    <source>
        <dbReference type="SAM" id="SignalP"/>
    </source>
</evidence>
<evidence type="ECO:0000313" key="6">
    <source>
        <dbReference type="Proteomes" id="UP000806522"/>
    </source>
</evidence>
<dbReference type="GO" id="GO:0051082">
    <property type="term" value="F:unfolded protein binding"/>
    <property type="evidence" value="ECO:0007669"/>
    <property type="project" value="InterPro"/>
</dbReference>
<organism evidence="5 6">
    <name type="scientific">Xylanibacter ruminicola</name>
    <name type="common">Prevotella ruminicola</name>
    <dbReference type="NCBI Taxonomy" id="839"/>
    <lineage>
        <taxon>Bacteria</taxon>
        <taxon>Pseudomonadati</taxon>
        <taxon>Bacteroidota</taxon>
        <taxon>Bacteroidia</taxon>
        <taxon>Bacteroidales</taxon>
        <taxon>Prevotellaceae</taxon>
        <taxon>Xylanibacter</taxon>
    </lineage>
</organism>
<dbReference type="InterPro" id="IPR024930">
    <property type="entry name" value="Skp_dom_sf"/>
</dbReference>
<dbReference type="GO" id="GO:0050821">
    <property type="term" value="P:protein stabilization"/>
    <property type="evidence" value="ECO:0007669"/>
    <property type="project" value="TreeGrafter"/>
</dbReference>
<comment type="caution">
    <text evidence="5">The sequence shown here is derived from an EMBL/GenBank/DDBJ whole genome shotgun (WGS) entry which is preliminary data.</text>
</comment>
<keyword evidence="3" id="KW-0175">Coiled coil</keyword>
<reference evidence="5" key="1">
    <citation type="submission" date="2019-04" db="EMBL/GenBank/DDBJ databases">
        <title>Evolution of Biomass-Degrading Anaerobic Consortia Revealed by Metagenomics.</title>
        <authorList>
            <person name="Peng X."/>
        </authorList>
    </citation>
    <scope>NUCLEOTIDE SEQUENCE</scope>
    <source>
        <strain evidence="5">SIG140</strain>
    </source>
</reference>
<dbReference type="InterPro" id="IPR005632">
    <property type="entry name" value="Chaperone_Skp"/>
</dbReference>
<evidence type="ECO:0000256" key="3">
    <source>
        <dbReference type="SAM" id="Coils"/>
    </source>
</evidence>
<dbReference type="AlphaFoldDB" id="A0A9D5P4Y6"/>
<dbReference type="PANTHER" id="PTHR35089">
    <property type="entry name" value="CHAPERONE PROTEIN SKP"/>
    <property type="match status" value="1"/>
</dbReference>
<name>A0A9D5P4Y6_XYLRU</name>
<feature type="signal peptide" evidence="4">
    <location>
        <begin position="1"/>
        <end position="18"/>
    </location>
</feature>
<evidence type="ECO:0000313" key="5">
    <source>
        <dbReference type="EMBL" id="MBE6272127.1"/>
    </source>
</evidence>
<feature type="chain" id="PRO_5039644217" evidence="4">
    <location>
        <begin position="19"/>
        <end position="171"/>
    </location>
</feature>
<accession>A0A9D5P4Y6</accession>
<protein>
    <submittedName>
        <fullName evidence="5">OmpH family outer membrane protein</fullName>
    </submittedName>
</protein>
<dbReference type="Gene3D" id="3.30.910.20">
    <property type="entry name" value="Skp domain"/>
    <property type="match status" value="1"/>
</dbReference>
<proteinExistence type="inferred from homology"/>
<dbReference type="SMART" id="SM00935">
    <property type="entry name" value="OmpH"/>
    <property type="match status" value="1"/>
</dbReference>
<gene>
    <name evidence="5" type="ORF">E7101_14470</name>
</gene>
<feature type="coiled-coil region" evidence="3">
    <location>
        <begin position="47"/>
        <end position="107"/>
    </location>
</feature>
<keyword evidence="2 4" id="KW-0732">Signal</keyword>